<dbReference type="RefSeq" id="WP_139465406.1">
    <property type="nucleotide sequence ID" value="NZ_VDHJ01000005.1"/>
</dbReference>
<dbReference type="SMART" id="SM00347">
    <property type="entry name" value="HTH_MARR"/>
    <property type="match status" value="1"/>
</dbReference>
<evidence type="ECO:0000259" key="1">
    <source>
        <dbReference type="PROSITE" id="PS50995"/>
    </source>
</evidence>
<gene>
    <name evidence="2" type="ORF">FHE74_05005</name>
</gene>
<dbReference type="AlphaFoldDB" id="A0A5C4U4R3"/>
<dbReference type="Gene3D" id="1.10.10.10">
    <property type="entry name" value="Winged helix-like DNA-binding domain superfamily/Winged helix DNA-binding domain"/>
    <property type="match status" value="1"/>
</dbReference>
<accession>A0A5C4U4R3</accession>
<comment type="caution">
    <text evidence="2">The sequence shown here is derived from an EMBL/GenBank/DDBJ whole genome shotgun (WGS) entry which is preliminary data.</text>
</comment>
<dbReference type="PROSITE" id="PS50995">
    <property type="entry name" value="HTH_MARR_2"/>
    <property type="match status" value="1"/>
</dbReference>
<dbReference type="InterPro" id="IPR000835">
    <property type="entry name" value="HTH_MarR-typ"/>
</dbReference>
<dbReference type="Proteomes" id="UP000312032">
    <property type="component" value="Unassembled WGS sequence"/>
</dbReference>
<dbReference type="GO" id="GO:0003700">
    <property type="term" value="F:DNA-binding transcription factor activity"/>
    <property type="evidence" value="ECO:0007669"/>
    <property type="project" value="InterPro"/>
</dbReference>
<dbReference type="Pfam" id="PF01047">
    <property type="entry name" value="MarR"/>
    <property type="match status" value="1"/>
</dbReference>
<proteinExistence type="predicted"/>
<dbReference type="SUPFAM" id="SSF46785">
    <property type="entry name" value="Winged helix' DNA-binding domain"/>
    <property type="match status" value="1"/>
</dbReference>
<dbReference type="OrthoDB" id="3296622at2"/>
<organism evidence="2 3">
    <name type="scientific">Corynebacterium tapiri</name>
    <dbReference type="NCBI Taxonomy" id="1448266"/>
    <lineage>
        <taxon>Bacteria</taxon>
        <taxon>Bacillati</taxon>
        <taxon>Actinomycetota</taxon>
        <taxon>Actinomycetes</taxon>
        <taxon>Mycobacteriales</taxon>
        <taxon>Corynebacteriaceae</taxon>
        <taxon>Corynebacterium</taxon>
    </lineage>
</organism>
<dbReference type="PANTHER" id="PTHR39515:SF2">
    <property type="entry name" value="HTH-TYPE TRANSCRIPTIONAL REGULATOR RV0880"/>
    <property type="match status" value="1"/>
</dbReference>
<dbReference type="EMBL" id="VDHJ01000005">
    <property type="protein sequence ID" value="TNL98561.1"/>
    <property type="molecule type" value="Genomic_DNA"/>
</dbReference>
<reference evidence="2 3" key="1">
    <citation type="submission" date="2019-06" db="EMBL/GenBank/DDBJ databases">
        <authorList>
            <person name="Li J."/>
        </authorList>
    </citation>
    <scope>NUCLEOTIDE SEQUENCE [LARGE SCALE GENOMIC DNA]</scope>
    <source>
        <strain evidence="2 3">LMG 28165</strain>
    </source>
</reference>
<dbReference type="InterPro" id="IPR052526">
    <property type="entry name" value="HTH-type_Bedaq_tolerance"/>
</dbReference>
<dbReference type="InterPro" id="IPR036388">
    <property type="entry name" value="WH-like_DNA-bd_sf"/>
</dbReference>
<feature type="domain" description="HTH marR-type" evidence="1">
    <location>
        <begin position="1"/>
        <end position="138"/>
    </location>
</feature>
<keyword evidence="3" id="KW-1185">Reference proteome</keyword>
<protein>
    <submittedName>
        <fullName evidence="2">MarR family transcriptional regulator</fullName>
    </submittedName>
</protein>
<dbReference type="PANTHER" id="PTHR39515">
    <property type="entry name" value="CONSERVED PROTEIN"/>
    <property type="match status" value="1"/>
</dbReference>
<name>A0A5C4U4R3_9CORY</name>
<dbReference type="InterPro" id="IPR036390">
    <property type="entry name" value="WH_DNA-bd_sf"/>
</dbReference>
<sequence>MDKVELSDEWWIELLSATSRFVRSSQAAAGHHPGSATWRVLTTLDYYGPSRATDIARAECSSQPTVSRLLARLRDEDLIATEVDPTDRRAMLVTLTPAGKTLLNRNRQSLVDAVRSVSSSLEQDEIDALNKAVKTLNSLSDSMREHEC</sequence>
<evidence type="ECO:0000313" key="2">
    <source>
        <dbReference type="EMBL" id="TNL98561.1"/>
    </source>
</evidence>
<evidence type="ECO:0000313" key="3">
    <source>
        <dbReference type="Proteomes" id="UP000312032"/>
    </source>
</evidence>